<organism evidence="17 18">
    <name type="scientific">Thioflexithrix psekupsensis</name>
    <dbReference type="NCBI Taxonomy" id="1570016"/>
    <lineage>
        <taxon>Bacteria</taxon>
        <taxon>Pseudomonadati</taxon>
        <taxon>Pseudomonadota</taxon>
        <taxon>Gammaproteobacteria</taxon>
        <taxon>Thiotrichales</taxon>
        <taxon>Thioflexithrix</taxon>
    </lineage>
</organism>
<comment type="similarity">
    <text evidence="2 13">Belongs to the OXA1/ALB3/YidC family. Type 1 subfamily.</text>
</comment>
<evidence type="ECO:0000256" key="6">
    <source>
        <dbReference type="ARBA" id="ARBA00022692"/>
    </source>
</evidence>
<dbReference type="CDD" id="cd19961">
    <property type="entry name" value="EcYidC-like_peri"/>
    <property type="match status" value="1"/>
</dbReference>
<keyword evidence="5 13" id="KW-1003">Cell membrane</keyword>
<feature type="domain" description="Membrane insertase YidC N-terminal" evidence="16">
    <location>
        <begin position="93"/>
        <end position="371"/>
    </location>
</feature>
<dbReference type="EMBL" id="MSLT01000018">
    <property type="protein sequence ID" value="OUD13238.1"/>
    <property type="molecule type" value="Genomic_DNA"/>
</dbReference>
<dbReference type="AlphaFoldDB" id="A0A251X6H6"/>
<evidence type="ECO:0000256" key="12">
    <source>
        <dbReference type="ARBA" id="ARBA00033342"/>
    </source>
</evidence>
<name>A0A251X6H6_9GAMM</name>
<keyword evidence="6 13" id="KW-0812">Transmembrane</keyword>
<comment type="subunit">
    <text evidence="13">Interacts with the Sec translocase complex via SecD. Specifically interacts with transmembrane segments of nascent integral membrane proteins during membrane integration.</text>
</comment>
<dbReference type="PRINTS" id="PR00701">
    <property type="entry name" value="60KDINNERMP"/>
</dbReference>
<dbReference type="Pfam" id="PF02096">
    <property type="entry name" value="60KD_IMP"/>
    <property type="match status" value="1"/>
</dbReference>
<keyword evidence="4 13" id="KW-0813">Transport</keyword>
<keyword evidence="9 13" id="KW-0472">Membrane</keyword>
<dbReference type="InterPro" id="IPR028055">
    <property type="entry name" value="YidC/Oxa/ALB_C"/>
</dbReference>
<evidence type="ECO:0000256" key="13">
    <source>
        <dbReference type="HAMAP-Rule" id="MF_01810"/>
    </source>
</evidence>
<protein>
    <recommendedName>
        <fullName evidence="3 13">Membrane protein insertase YidC</fullName>
    </recommendedName>
    <alternativeName>
        <fullName evidence="12 13">Foldase YidC</fullName>
    </alternativeName>
    <alternativeName>
        <fullName evidence="11 13">Membrane integrase YidC</fullName>
    </alternativeName>
    <alternativeName>
        <fullName evidence="13">Membrane protein YidC</fullName>
    </alternativeName>
</protein>
<dbReference type="GO" id="GO:0015031">
    <property type="term" value="P:protein transport"/>
    <property type="evidence" value="ECO:0007669"/>
    <property type="project" value="UniProtKB-KW"/>
</dbReference>
<keyword evidence="18" id="KW-1185">Reference proteome</keyword>
<feature type="transmembrane region" description="Helical" evidence="13">
    <location>
        <begin position="385"/>
        <end position="405"/>
    </location>
</feature>
<evidence type="ECO:0000256" key="11">
    <source>
        <dbReference type="ARBA" id="ARBA00033245"/>
    </source>
</evidence>
<dbReference type="Gene3D" id="2.70.98.90">
    <property type="match status" value="1"/>
</dbReference>
<dbReference type="Proteomes" id="UP000194798">
    <property type="component" value="Unassembled WGS sequence"/>
</dbReference>
<evidence type="ECO:0000256" key="7">
    <source>
        <dbReference type="ARBA" id="ARBA00022927"/>
    </source>
</evidence>
<dbReference type="InterPro" id="IPR019998">
    <property type="entry name" value="Membr_insert_YidC"/>
</dbReference>
<sequence length="569" mass="64101">MDNIRLMLIMALIFVLLLIYQAWQEDYGPKPTVVEPPRASTPAPDTPATTASALPDTTNNDIPTAPPSDASLPNTSSVLPKVSFSSVLQEEQRVIVETDVMIVEIDTMGGDLRRKFLLDYPVSVQNSSPFQLMNDKLPNLFVAQSGLLPADTAPNHLTVYQAEKTHYQLDATGDTLTVPLQWTNAQGIRVVKSFIFTRGSHVIKVIHHVYNGSEQPWLVRQYAQFQRTQVAEEGQSSFIYTYMGGAISSPKQLYEKITFENLAENKLNPEARGSWAGGWAAMLQHYFVAAWVPPREEQFSYFGRMLTEGKRYMLGLYGPTTSVAAGGEHQFELQLYAGPKIQDQLAALAPGLDLTVDYGWLWFIAQPLFWLLGAIYHLIGNWGMAIILVTLLIKLAFFHLSATSYKSMANMRRLQPRLIALKDRYGDDRTKLNQAMMDLYKKEKINPLSGCLPILIQIPVFIALYWVLLESVELRQADFLWLTDLSRPDPYFILPLVMGVTMLIQQKLNPAPLDPMQQKIMMILPIVFTVFFAFFPSGLVLYWVVNNVLSIAQQWVITKKIAGDVSLTN</sequence>
<feature type="transmembrane region" description="Helical" evidence="13">
    <location>
        <begin position="520"/>
        <end position="545"/>
    </location>
</feature>
<dbReference type="RefSeq" id="WP_086488685.1">
    <property type="nucleotide sequence ID" value="NZ_MSLT01000018.1"/>
</dbReference>
<evidence type="ECO:0000256" key="1">
    <source>
        <dbReference type="ARBA" id="ARBA00004429"/>
    </source>
</evidence>
<dbReference type="PANTHER" id="PTHR12428">
    <property type="entry name" value="OXA1"/>
    <property type="match status" value="1"/>
</dbReference>
<dbReference type="Pfam" id="PF14849">
    <property type="entry name" value="YidC_periplas"/>
    <property type="match status" value="1"/>
</dbReference>
<evidence type="ECO:0000256" key="3">
    <source>
        <dbReference type="ARBA" id="ARBA00015325"/>
    </source>
</evidence>
<evidence type="ECO:0000259" key="16">
    <source>
        <dbReference type="Pfam" id="PF14849"/>
    </source>
</evidence>
<evidence type="ECO:0000259" key="15">
    <source>
        <dbReference type="Pfam" id="PF02096"/>
    </source>
</evidence>
<dbReference type="CDD" id="cd20070">
    <property type="entry name" value="5TM_YidC_Alb3"/>
    <property type="match status" value="1"/>
</dbReference>
<comment type="function">
    <text evidence="13">Required for the insertion and/or proper folding and/or complex formation of integral membrane proteins into the membrane. Involved in integration of membrane proteins that insert both dependently and independently of the Sec translocase complex, as well as at least some lipoproteins. Aids folding of multispanning membrane proteins.</text>
</comment>
<keyword evidence="10 13" id="KW-0143">Chaperone</keyword>
<dbReference type="InterPro" id="IPR038221">
    <property type="entry name" value="YidC_periplasmic_sf"/>
</dbReference>
<evidence type="ECO:0000256" key="14">
    <source>
        <dbReference type="SAM" id="MobiDB-lite"/>
    </source>
</evidence>
<reference evidence="17 18" key="1">
    <citation type="submission" date="2016-12" db="EMBL/GenBank/DDBJ databases">
        <title>Thioflexothrix psekupsii D3 genome sequencing and assembly.</title>
        <authorList>
            <person name="Fomenkov A."/>
            <person name="Vincze T."/>
            <person name="Grabovich M."/>
            <person name="Anton B.P."/>
            <person name="Dubinina G."/>
            <person name="Orlova M."/>
            <person name="Belousova E."/>
            <person name="Roberts R.J."/>
        </authorList>
    </citation>
    <scope>NUCLEOTIDE SEQUENCE [LARGE SCALE GENOMIC DNA]</scope>
    <source>
        <strain evidence="17">D3</strain>
    </source>
</reference>
<dbReference type="HAMAP" id="MF_01810">
    <property type="entry name" value="YidC_type1"/>
    <property type="match status" value="1"/>
</dbReference>
<evidence type="ECO:0000256" key="9">
    <source>
        <dbReference type="ARBA" id="ARBA00023136"/>
    </source>
</evidence>
<dbReference type="InterPro" id="IPR028053">
    <property type="entry name" value="Membr_insert_YidC_N"/>
</dbReference>
<dbReference type="PANTHER" id="PTHR12428:SF65">
    <property type="entry name" value="CYTOCHROME C OXIDASE ASSEMBLY PROTEIN COX18, MITOCHONDRIAL"/>
    <property type="match status" value="1"/>
</dbReference>
<evidence type="ECO:0000256" key="4">
    <source>
        <dbReference type="ARBA" id="ARBA00022448"/>
    </source>
</evidence>
<dbReference type="OrthoDB" id="9780552at2"/>
<proteinExistence type="inferred from homology"/>
<dbReference type="GO" id="GO:0032977">
    <property type="term" value="F:membrane insertase activity"/>
    <property type="evidence" value="ECO:0007669"/>
    <property type="project" value="InterPro"/>
</dbReference>
<dbReference type="GO" id="GO:0051205">
    <property type="term" value="P:protein insertion into membrane"/>
    <property type="evidence" value="ECO:0007669"/>
    <property type="project" value="TreeGrafter"/>
</dbReference>
<comment type="subcellular location">
    <subcellularLocation>
        <location evidence="1">Cell inner membrane</location>
        <topology evidence="1">Multi-pass membrane protein</topology>
    </subcellularLocation>
    <subcellularLocation>
        <location evidence="13">Cell membrane</location>
        <topology evidence="13">Multi-pass membrane protein</topology>
    </subcellularLocation>
</comment>
<evidence type="ECO:0000313" key="18">
    <source>
        <dbReference type="Proteomes" id="UP000194798"/>
    </source>
</evidence>
<dbReference type="InterPro" id="IPR047196">
    <property type="entry name" value="YidC_ALB_C"/>
</dbReference>
<evidence type="ECO:0000256" key="8">
    <source>
        <dbReference type="ARBA" id="ARBA00022989"/>
    </source>
</evidence>
<accession>A0A251X6H6</accession>
<dbReference type="NCBIfam" id="NF002352">
    <property type="entry name" value="PRK01318.1-3"/>
    <property type="match status" value="1"/>
</dbReference>
<dbReference type="InterPro" id="IPR001708">
    <property type="entry name" value="YidC/ALB3/OXA1/COX18"/>
</dbReference>
<dbReference type="NCBIfam" id="TIGR03592">
    <property type="entry name" value="yidC_oxa1_cterm"/>
    <property type="match status" value="1"/>
</dbReference>
<comment type="caution">
    <text evidence="17">The sequence shown here is derived from an EMBL/GenBank/DDBJ whole genome shotgun (WGS) entry which is preliminary data.</text>
</comment>
<feature type="transmembrane region" description="Helical" evidence="13">
    <location>
        <begin position="360"/>
        <end position="379"/>
    </location>
</feature>
<dbReference type="GO" id="GO:0005886">
    <property type="term" value="C:plasma membrane"/>
    <property type="evidence" value="ECO:0007669"/>
    <property type="project" value="UniProtKB-SubCell"/>
</dbReference>
<feature type="transmembrane region" description="Helical" evidence="13">
    <location>
        <begin position="445"/>
        <end position="469"/>
    </location>
</feature>
<dbReference type="NCBIfam" id="TIGR03593">
    <property type="entry name" value="yidC_nterm"/>
    <property type="match status" value="1"/>
</dbReference>
<feature type="region of interest" description="Disordered" evidence="14">
    <location>
        <begin position="33"/>
        <end position="74"/>
    </location>
</feature>
<evidence type="ECO:0000256" key="5">
    <source>
        <dbReference type="ARBA" id="ARBA00022475"/>
    </source>
</evidence>
<evidence type="ECO:0000313" key="17">
    <source>
        <dbReference type="EMBL" id="OUD13238.1"/>
    </source>
</evidence>
<feature type="compositionally biased region" description="Low complexity" evidence="14">
    <location>
        <begin position="36"/>
        <end position="58"/>
    </location>
</feature>
<dbReference type="PRINTS" id="PR01900">
    <property type="entry name" value="YIDCPROTEIN"/>
</dbReference>
<keyword evidence="8 13" id="KW-1133">Transmembrane helix</keyword>
<keyword evidence="7 13" id="KW-0653">Protein transport</keyword>
<feature type="domain" description="Membrane insertase YidC/Oxa/ALB C-terminal" evidence="15">
    <location>
        <begin position="382"/>
        <end position="559"/>
    </location>
</feature>
<evidence type="ECO:0000256" key="2">
    <source>
        <dbReference type="ARBA" id="ARBA00010527"/>
    </source>
</evidence>
<evidence type="ECO:0000256" key="10">
    <source>
        <dbReference type="ARBA" id="ARBA00023186"/>
    </source>
</evidence>
<gene>
    <name evidence="13" type="primary">yidC</name>
    <name evidence="17" type="ORF">TPSD3_11420</name>
</gene>